<evidence type="ECO:0000313" key="1">
    <source>
        <dbReference type="EMBL" id="KAL3778613.1"/>
    </source>
</evidence>
<accession>A0ABD3NT82</accession>
<evidence type="ECO:0000313" key="2">
    <source>
        <dbReference type="Proteomes" id="UP001530400"/>
    </source>
</evidence>
<dbReference type="EMBL" id="JALLPJ020000978">
    <property type="protein sequence ID" value="KAL3778613.1"/>
    <property type="molecule type" value="Genomic_DNA"/>
</dbReference>
<dbReference type="AlphaFoldDB" id="A0ABD3NT82"/>
<dbReference type="Proteomes" id="UP001530400">
    <property type="component" value="Unassembled WGS sequence"/>
</dbReference>
<reference evidence="1 2" key="1">
    <citation type="submission" date="2024-10" db="EMBL/GenBank/DDBJ databases">
        <title>Updated reference genomes for cyclostephanoid diatoms.</title>
        <authorList>
            <person name="Roberts W.R."/>
            <person name="Alverson A.J."/>
        </authorList>
    </citation>
    <scope>NUCLEOTIDE SEQUENCE [LARGE SCALE GENOMIC DNA]</scope>
    <source>
        <strain evidence="1 2">AJA010-31</strain>
    </source>
</reference>
<gene>
    <name evidence="1" type="ORF">ACHAWO_013444</name>
</gene>
<protein>
    <submittedName>
        <fullName evidence="1">Uncharacterized protein</fullName>
    </submittedName>
</protein>
<name>A0ABD3NT82_9STRA</name>
<organism evidence="1 2">
    <name type="scientific">Cyclotella atomus</name>
    <dbReference type="NCBI Taxonomy" id="382360"/>
    <lineage>
        <taxon>Eukaryota</taxon>
        <taxon>Sar</taxon>
        <taxon>Stramenopiles</taxon>
        <taxon>Ochrophyta</taxon>
        <taxon>Bacillariophyta</taxon>
        <taxon>Coscinodiscophyceae</taxon>
        <taxon>Thalassiosirophycidae</taxon>
        <taxon>Stephanodiscales</taxon>
        <taxon>Stephanodiscaceae</taxon>
        <taxon>Cyclotella</taxon>
    </lineage>
</organism>
<comment type="caution">
    <text evidence="1">The sequence shown here is derived from an EMBL/GenBank/DDBJ whole genome shotgun (WGS) entry which is preliminary data.</text>
</comment>
<proteinExistence type="predicted"/>
<keyword evidence="2" id="KW-1185">Reference proteome</keyword>
<sequence>MTHFRLKTRTKITRELLGDSSGLEHIANGIASNCKLKKVGANLCSLEQLEYNRRSIERPDCLIEELAFDCYFTSDLEQVRLLLVESLRKNSSLKTLRLYNGTDDEVDPKDCHFKKREYLPLLCDRSSIDETYNSNHTLQALGAYRDENHDFEFSVESIELLHYLPLTGKQTNT</sequence>